<evidence type="ECO:0000313" key="3">
    <source>
        <dbReference type="Proteomes" id="UP000683291"/>
    </source>
</evidence>
<dbReference type="RefSeq" id="WP_212706618.1">
    <property type="nucleotide sequence ID" value="NZ_CP073585.1"/>
</dbReference>
<protein>
    <submittedName>
        <fullName evidence="2">MarR family transcriptional regulator</fullName>
    </submittedName>
</protein>
<dbReference type="Gene3D" id="1.10.10.10">
    <property type="entry name" value="Winged helix-like DNA-binding domain superfamily/Winged helix DNA-binding domain"/>
    <property type="match status" value="1"/>
</dbReference>
<dbReference type="GO" id="GO:0006950">
    <property type="term" value="P:response to stress"/>
    <property type="evidence" value="ECO:0007669"/>
    <property type="project" value="TreeGrafter"/>
</dbReference>
<dbReference type="AlphaFoldDB" id="A0A975PPD9"/>
<dbReference type="InterPro" id="IPR036388">
    <property type="entry name" value="WH-like_DNA-bd_sf"/>
</dbReference>
<proteinExistence type="predicted"/>
<organism evidence="2 3">
    <name type="scientific">Sulfitobacter albidus</name>
    <dbReference type="NCBI Taxonomy" id="2829501"/>
    <lineage>
        <taxon>Bacteria</taxon>
        <taxon>Pseudomonadati</taxon>
        <taxon>Pseudomonadota</taxon>
        <taxon>Alphaproteobacteria</taxon>
        <taxon>Rhodobacterales</taxon>
        <taxon>Roseobacteraceae</taxon>
        <taxon>Sulfitobacter</taxon>
    </lineage>
</organism>
<keyword evidence="3" id="KW-1185">Reference proteome</keyword>
<evidence type="ECO:0000313" key="2">
    <source>
        <dbReference type="EMBL" id="QUJ78426.1"/>
    </source>
</evidence>
<dbReference type="Proteomes" id="UP000683291">
    <property type="component" value="Chromosome pJK7-1-4"/>
</dbReference>
<dbReference type="Pfam" id="PF01047">
    <property type="entry name" value="MarR"/>
    <property type="match status" value="1"/>
</dbReference>
<dbReference type="PANTHER" id="PTHR33164">
    <property type="entry name" value="TRANSCRIPTIONAL REGULATOR, MARR FAMILY"/>
    <property type="match status" value="1"/>
</dbReference>
<dbReference type="PANTHER" id="PTHR33164:SF43">
    <property type="entry name" value="HTH-TYPE TRANSCRIPTIONAL REPRESSOR YETL"/>
    <property type="match status" value="1"/>
</dbReference>
<sequence>MSPQTPFVSSYLLYLLAASSEAASAEFHSEVRARGLRVPEWRVLACLFDDDGQMITRLAGFAMLEQSRLTRIIDGMVDRALLERREDAKDKRRRRIYLTPKGRAIAEDLVTRARAHEAALLKRLSETDRGRLVPALQALLAALDPKAG</sequence>
<dbReference type="GO" id="GO:0003700">
    <property type="term" value="F:DNA-binding transcription factor activity"/>
    <property type="evidence" value="ECO:0007669"/>
    <property type="project" value="InterPro"/>
</dbReference>
<dbReference type="PROSITE" id="PS50995">
    <property type="entry name" value="HTH_MARR_2"/>
    <property type="match status" value="1"/>
</dbReference>
<evidence type="ECO:0000259" key="1">
    <source>
        <dbReference type="PROSITE" id="PS50995"/>
    </source>
</evidence>
<dbReference type="KEGG" id="sual:KDD17_18495"/>
<dbReference type="EMBL" id="CP073585">
    <property type="protein sequence ID" value="QUJ78426.1"/>
    <property type="molecule type" value="Genomic_DNA"/>
</dbReference>
<gene>
    <name evidence="2" type="ORF">KDD17_18495</name>
</gene>
<dbReference type="InterPro" id="IPR036390">
    <property type="entry name" value="WH_DNA-bd_sf"/>
</dbReference>
<dbReference type="InterPro" id="IPR000835">
    <property type="entry name" value="HTH_MarR-typ"/>
</dbReference>
<dbReference type="SMART" id="SM00347">
    <property type="entry name" value="HTH_MARR"/>
    <property type="match status" value="1"/>
</dbReference>
<dbReference type="SUPFAM" id="SSF46785">
    <property type="entry name" value="Winged helix' DNA-binding domain"/>
    <property type="match status" value="1"/>
</dbReference>
<feature type="domain" description="HTH marR-type" evidence="1">
    <location>
        <begin position="9"/>
        <end position="141"/>
    </location>
</feature>
<name>A0A975PPD9_9RHOB</name>
<accession>A0A975PPD9</accession>
<reference evidence="2" key="1">
    <citation type="submission" date="2021-04" db="EMBL/GenBank/DDBJ databases">
        <title>Complete genome sequence for Sulfitobacter sp. strain JK7-1.</title>
        <authorList>
            <person name="Park S.-J."/>
        </authorList>
    </citation>
    <scope>NUCLEOTIDE SEQUENCE</scope>
    <source>
        <strain evidence="2">JK7-1</strain>
    </source>
</reference>
<dbReference type="InterPro" id="IPR039422">
    <property type="entry name" value="MarR/SlyA-like"/>
</dbReference>